<dbReference type="Gene3D" id="3.40.50.720">
    <property type="entry name" value="NAD(P)-binding Rossmann-like Domain"/>
    <property type="match status" value="1"/>
</dbReference>
<sequence length="482" mass="53258">MEQPRDVEDLPDIHTLRSSPENEEEKQTHDYFSEELQAAYLAGQTLEYMKSLDEYQESYFEDLNSHIMARLGDMFEKAPGSWRPFCSAIAILLVTAVELQFAKLTKITKDEEAAKSCLQAISTHTKITIDIARNYLEDQDTDFANGIIPITGVISDHHSLVAMFQQRELGRAITIDDSEGLFVLKGSLKKKNHLWGLAVIGFNITALVREGSASKIAQEGHAALKVVRGDFGDDSFLKSALKGQDALVVALDANPVTLELQNRLVDVAAAVGVKRVIPSEFGSDTTNPKVLEAVPIFQGKVDAVKHLQSVVSKNPATSWTAVINGPFFDWSTERNAFGLDPEKRTATLYDNGTGKFDSINVTSLGAIVSGILSRPDEFQNRYVYVSEFIISQNEIFEALLKTTKTTREDWTITHRTTDDLRKEGFEKIGNGNFIGALDLIFAAVFKAGIGSDFSATRKLDNEAVGLKQVDLTESTKAVLERK</sequence>
<evidence type="ECO:0000313" key="5">
    <source>
        <dbReference type="EMBL" id="GAM43254.1"/>
    </source>
</evidence>
<evidence type="ECO:0000259" key="4">
    <source>
        <dbReference type="Pfam" id="PF05368"/>
    </source>
</evidence>
<dbReference type="PANTHER" id="PTHR47706:SF9">
    <property type="entry name" value="NMRA-LIKE DOMAIN-CONTAINING PROTEIN-RELATED"/>
    <property type="match status" value="1"/>
</dbReference>
<evidence type="ECO:0000256" key="3">
    <source>
        <dbReference type="SAM" id="MobiDB-lite"/>
    </source>
</evidence>
<proteinExistence type="predicted"/>
<protein>
    <recommendedName>
        <fullName evidence="4">NmrA-like domain-containing protein</fullName>
    </recommendedName>
</protein>
<accession>A0A0B8MYN1</accession>
<evidence type="ECO:0000256" key="1">
    <source>
        <dbReference type="ARBA" id="ARBA00022857"/>
    </source>
</evidence>
<dbReference type="Proteomes" id="UP000053095">
    <property type="component" value="Unassembled WGS sequence"/>
</dbReference>
<dbReference type="AlphaFoldDB" id="A0A0B8MYN1"/>
<name>A0A0B8MYN1_TALPI</name>
<dbReference type="PANTHER" id="PTHR47706">
    <property type="entry name" value="NMRA-LIKE FAMILY PROTEIN"/>
    <property type="match status" value="1"/>
</dbReference>
<reference evidence="6" key="1">
    <citation type="journal article" date="2015" name="Genome Announc.">
        <title>Draft genome sequence of Talaromyces cellulolyticus strain Y-94, a source of lignocellulosic biomass-degrading enzymes.</title>
        <authorList>
            <person name="Fujii T."/>
            <person name="Koike H."/>
            <person name="Sawayama S."/>
            <person name="Yano S."/>
            <person name="Inoue H."/>
        </authorList>
    </citation>
    <scope>NUCLEOTIDE SEQUENCE [LARGE SCALE GENOMIC DNA]</scope>
    <source>
        <strain evidence="6">Y-94</strain>
    </source>
</reference>
<gene>
    <name evidence="5" type="ORF">TCE0_047r17916</name>
</gene>
<dbReference type="InterPro" id="IPR036291">
    <property type="entry name" value="NAD(P)-bd_dom_sf"/>
</dbReference>
<dbReference type="GO" id="GO:0016491">
    <property type="term" value="F:oxidoreductase activity"/>
    <property type="evidence" value="ECO:0007669"/>
    <property type="project" value="UniProtKB-KW"/>
</dbReference>
<feature type="region of interest" description="Disordered" evidence="3">
    <location>
        <begin position="1"/>
        <end position="28"/>
    </location>
</feature>
<dbReference type="Pfam" id="PF05368">
    <property type="entry name" value="NmrA"/>
    <property type="match status" value="1"/>
</dbReference>
<dbReference type="InterPro" id="IPR008030">
    <property type="entry name" value="NmrA-like"/>
</dbReference>
<evidence type="ECO:0000313" key="6">
    <source>
        <dbReference type="Proteomes" id="UP000053095"/>
    </source>
</evidence>
<keyword evidence="2" id="KW-0560">Oxidoreductase</keyword>
<keyword evidence="1" id="KW-0521">NADP</keyword>
<dbReference type="InterPro" id="IPR051609">
    <property type="entry name" value="NmrA/Isoflavone_reductase-like"/>
</dbReference>
<organism evidence="5 6">
    <name type="scientific">Talaromyces pinophilus</name>
    <name type="common">Penicillium pinophilum</name>
    <dbReference type="NCBI Taxonomy" id="128442"/>
    <lineage>
        <taxon>Eukaryota</taxon>
        <taxon>Fungi</taxon>
        <taxon>Dikarya</taxon>
        <taxon>Ascomycota</taxon>
        <taxon>Pezizomycotina</taxon>
        <taxon>Eurotiomycetes</taxon>
        <taxon>Eurotiomycetidae</taxon>
        <taxon>Eurotiales</taxon>
        <taxon>Trichocomaceae</taxon>
        <taxon>Talaromyces</taxon>
        <taxon>Talaromyces sect. Talaromyces</taxon>
    </lineage>
</organism>
<feature type="domain" description="NmrA-like" evidence="4">
    <location>
        <begin position="200"/>
        <end position="407"/>
    </location>
</feature>
<feature type="compositionally biased region" description="Basic and acidic residues" evidence="3">
    <location>
        <begin position="1"/>
        <end position="15"/>
    </location>
</feature>
<evidence type="ECO:0000256" key="2">
    <source>
        <dbReference type="ARBA" id="ARBA00023002"/>
    </source>
</evidence>
<dbReference type="InterPro" id="IPR045312">
    <property type="entry name" value="PCBER-like"/>
</dbReference>
<dbReference type="SUPFAM" id="SSF51735">
    <property type="entry name" value="NAD(P)-binding Rossmann-fold domains"/>
    <property type="match status" value="1"/>
</dbReference>
<dbReference type="EMBL" id="DF933843">
    <property type="protein sequence ID" value="GAM43254.1"/>
    <property type="molecule type" value="Genomic_DNA"/>
</dbReference>
<keyword evidence="6" id="KW-1185">Reference proteome</keyword>
<dbReference type="CDD" id="cd05259">
    <property type="entry name" value="PCBER_SDR_a"/>
    <property type="match status" value="1"/>
</dbReference>